<feature type="transmembrane region" description="Helical" evidence="1">
    <location>
        <begin position="119"/>
        <end position="140"/>
    </location>
</feature>
<feature type="transmembrane region" description="Helical" evidence="1">
    <location>
        <begin position="85"/>
        <end position="107"/>
    </location>
</feature>
<comment type="caution">
    <text evidence="3">The sequence shown here is derived from an EMBL/GenBank/DDBJ whole genome shotgun (WGS) entry which is preliminary data.</text>
</comment>
<feature type="transmembrane region" description="Helical" evidence="1">
    <location>
        <begin position="39"/>
        <end position="65"/>
    </location>
</feature>
<keyword evidence="1" id="KW-0472">Membrane</keyword>
<keyword evidence="1" id="KW-0812">Transmembrane</keyword>
<sequence>MAIGILGIVSFIGVILILIGVILFFIGRKEFGEKHQNNVKNAIIIFIINIVVATILTSAIVFFAISSITTSTIANSSPEINMGPLSILIVIISIVSAILGGLMYYFALIELEDEQGKNILYAAIISSIGITTVTSVYIAGLLGEMFGSISSTSSYSSLSFIQNTGGIGILGVIPNLLFLYAFYIPYKRIKDGELIPQVSSSVNSTAPGRICPNCSRSIPMDANTCPYCGKKFESYL</sequence>
<dbReference type="Pfam" id="PF10571">
    <property type="entry name" value="UPF0547"/>
    <property type="match status" value="1"/>
</dbReference>
<protein>
    <recommendedName>
        <fullName evidence="2">UPF0547 domain-containing protein</fullName>
    </recommendedName>
</protein>
<organism evidence="3">
    <name type="scientific">marine sediment metagenome</name>
    <dbReference type="NCBI Taxonomy" id="412755"/>
    <lineage>
        <taxon>unclassified sequences</taxon>
        <taxon>metagenomes</taxon>
        <taxon>ecological metagenomes</taxon>
    </lineage>
</organism>
<evidence type="ECO:0000256" key="1">
    <source>
        <dbReference type="SAM" id="Phobius"/>
    </source>
</evidence>
<dbReference type="InterPro" id="IPR018886">
    <property type="entry name" value="UPF0547"/>
</dbReference>
<evidence type="ECO:0000259" key="2">
    <source>
        <dbReference type="Pfam" id="PF10571"/>
    </source>
</evidence>
<dbReference type="EMBL" id="BARW01006556">
    <property type="protein sequence ID" value="GAI77546.1"/>
    <property type="molecule type" value="Genomic_DNA"/>
</dbReference>
<reference evidence="3" key="1">
    <citation type="journal article" date="2014" name="Front. Microbiol.">
        <title>High frequency of phylogenetically diverse reductive dehalogenase-homologous genes in deep subseafloor sedimentary metagenomes.</title>
        <authorList>
            <person name="Kawai M."/>
            <person name="Futagami T."/>
            <person name="Toyoda A."/>
            <person name="Takaki Y."/>
            <person name="Nishi S."/>
            <person name="Hori S."/>
            <person name="Arai W."/>
            <person name="Tsubouchi T."/>
            <person name="Morono Y."/>
            <person name="Uchiyama I."/>
            <person name="Ito T."/>
            <person name="Fujiyama A."/>
            <person name="Inagaki F."/>
            <person name="Takami H."/>
        </authorList>
    </citation>
    <scope>NUCLEOTIDE SEQUENCE</scope>
    <source>
        <strain evidence="3">Expedition CK06-06</strain>
    </source>
</reference>
<name>X1SEJ6_9ZZZZ</name>
<gene>
    <name evidence="3" type="ORF">S12H4_13773</name>
</gene>
<keyword evidence="1" id="KW-1133">Transmembrane helix</keyword>
<feature type="domain" description="UPF0547" evidence="2">
    <location>
        <begin position="211"/>
        <end position="233"/>
    </location>
</feature>
<dbReference type="AlphaFoldDB" id="X1SEJ6"/>
<feature type="transmembrane region" description="Helical" evidence="1">
    <location>
        <begin position="6"/>
        <end position="27"/>
    </location>
</feature>
<evidence type="ECO:0000313" key="3">
    <source>
        <dbReference type="EMBL" id="GAI77546.1"/>
    </source>
</evidence>
<proteinExistence type="predicted"/>
<feature type="transmembrane region" description="Helical" evidence="1">
    <location>
        <begin position="160"/>
        <end position="183"/>
    </location>
</feature>
<accession>X1SEJ6</accession>